<dbReference type="Proteomes" id="UP001501822">
    <property type="component" value="Unassembled WGS sequence"/>
</dbReference>
<reference evidence="2" key="1">
    <citation type="journal article" date="2019" name="Int. J. Syst. Evol. Microbiol.">
        <title>The Global Catalogue of Microorganisms (GCM) 10K type strain sequencing project: providing services to taxonomists for standard genome sequencing and annotation.</title>
        <authorList>
            <consortium name="The Broad Institute Genomics Platform"/>
            <consortium name="The Broad Institute Genome Sequencing Center for Infectious Disease"/>
            <person name="Wu L."/>
            <person name="Ma J."/>
        </authorList>
    </citation>
    <scope>NUCLEOTIDE SEQUENCE [LARGE SCALE GENOMIC DNA]</scope>
    <source>
        <strain evidence="2">JCM 3146</strain>
    </source>
</reference>
<evidence type="ECO:0000313" key="2">
    <source>
        <dbReference type="Proteomes" id="UP001501822"/>
    </source>
</evidence>
<comment type="caution">
    <text evidence="1">The sequence shown here is derived from an EMBL/GenBank/DDBJ whole genome shotgun (WGS) entry which is preliminary data.</text>
</comment>
<keyword evidence="2" id="KW-1185">Reference proteome</keyword>
<name>A0ABP3HG05_9ACTN</name>
<protein>
    <submittedName>
        <fullName evidence="1">Uncharacterized protein</fullName>
    </submittedName>
</protein>
<proteinExistence type="predicted"/>
<sequence>MRRRSPTLIRLARRTRTPRGVVTFTESTGQVCDAACRSDARLDRARTTAIATSFGYRI</sequence>
<evidence type="ECO:0000313" key="1">
    <source>
        <dbReference type="EMBL" id="GAA0367829.1"/>
    </source>
</evidence>
<dbReference type="RefSeq" id="WP_252799289.1">
    <property type="nucleotide sequence ID" value="NZ_BAAABM010000066.1"/>
</dbReference>
<dbReference type="EMBL" id="BAAABM010000066">
    <property type="protein sequence ID" value="GAA0367829.1"/>
    <property type="molecule type" value="Genomic_DNA"/>
</dbReference>
<gene>
    <name evidence="1" type="ORF">GCM10010151_67180</name>
</gene>
<organism evidence="1 2">
    <name type="scientific">Actinoallomurus spadix</name>
    <dbReference type="NCBI Taxonomy" id="79912"/>
    <lineage>
        <taxon>Bacteria</taxon>
        <taxon>Bacillati</taxon>
        <taxon>Actinomycetota</taxon>
        <taxon>Actinomycetes</taxon>
        <taxon>Streptosporangiales</taxon>
        <taxon>Thermomonosporaceae</taxon>
        <taxon>Actinoallomurus</taxon>
    </lineage>
</organism>
<accession>A0ABP3HG05</accession>